<reference evidence="2 3" key="1">
    <citation type="submission" date="2019-02" db="EMBL/GenBank/DDBJ databases">
        <title>Draft genome sequences of novel Actinobacteria.</title>
        <authorList>
            <person name="Sahin N."/>
            <person name="Ay H."/>
            <person name="Saygin H."/>
        </authorList>
    </citation>
    <scope>NUCLEOTIDE SEQUENCE [LARGE SCALE GENOMIC DNA]</scope>
    <source>
        <strain evidence="2 3">KC603</strain>
    </source>
</reference>
<dbReference type="OrthoDB" id="5143202at2"/>
<evidence type="ECO:0000313" key="2">
    <source>
        <dbReference type="EMBL" id="TDC52563.1"/>
    </source>
</evidence>
<protein>
    <recommendedName>
        <fullName evidence="1">AbiEi antitoxin N-terminal domain-containing protein</fullName>
    </recommendedName>
</protein>
<dbReference type="RefSeq" id="WP_131981157.1">
    <property type="nucleotide sequence ID" value="NZ_SMKL01000014.1"/>
</dbReference>
<name>A0A4R4RVH4_9ACTN</name>
<organism evidence="2 3">
    <name type="scientific">Jiangella ureilytica</name>
    <dbReference type="NCBI Taxonomy" id="2530374"/>
    <lineage>
        <taxon>Bacteria</taxon>
        <taxon>Bacillati</taxon>
        <taxon>Actinomycetota</taxon>
        <taxon>Actinomycetes</taxon>
        <taxon>Jiangellales</taxon>
        <taxon>Jiangellaceae</taxon>
        <taxon>Jiangella</taxon>
    </lineage>
</organism>
<accession>A0A4R4RVH4</accession>
<comment type="caution">
    <text evidence="2">The sequence shown here is derived from an EMBL/GenBank/DDBJ whole genome shotgun (WGS) entry which is preliminary data.</text>
</comment>
<evidence type="ECO:0000313" key="3">
    <source>
        <dbReference type="Proteomes" id="UP000295621"/>
    </source>
</evidence>
<dbReference type="EMBL" id="SMKL01000014">
    <property type="protein sequence ID" value="TDC52563.1"/>
    <property type="molecule type" value="Genomic_DNA"/>
</dbReference>
<dbReference type="InterPro" id="IPR025159">
    <property type="entry name" value="AbiEi_N"/>
</dbReference>
<sequence>MDETLMYLASQQHGVVTRAQALAAGLDDGEISRRVQGGRWTTVRRGAYVESEQWAAMDDLARHRVLSQAVVLQLTKPVVLCHVSAAVVAGLRVWDVDLSKVHVWRSDLRSPRVEGGVHHHTGALDESDVIEIDGLPVTGFARTAVDVARTAGFESAVVTADHALARLGTTNEALRTVLDTMRDWRGARAAGRVVEFADPRSESVGESRHRVQLERIGLPRPELQVGMPGPDGATDRVDFYFADQATVGEFDGRQKYERLLRPGETAEDAIWREKVREDRLRERGLQVVRTVWADLYRDDAVASRYLSAFARNRRRHVVVA</sequence>
<keyword evidence="3" id="KW-1185">Reference proteome</keyword>
<dbReference type="Proteomes" id="UP000295621">
    <property type="component" value="Unassembled WGS sequence"/>
</dbReference>
<dbReference type="Pfam" id="PF13338">
    <property type="entry name" value="AbiEi_4"/>
    <property type="match status" value="1"/>
</dbReference>
<proteinExistence type="predicted"/>
<feature type="domain" description="AbiEi antitoxin N-terminal" evidence="1">
    <location>
        <begin position="4"/>
        <end position="49"/>
    </location>
</feature>
<gene>
    <name evidence="2" type="ORF">E1212_08185</name>
</gene>
<dbReference type="AlphaFoldDB" id="A0A4R4RVH4"/>
<evidence type="ECO:0000259" key="1">
    <source>
        <dbReference type="Pfam" id="PF13338"/>
    </source>
</evidence>